<dbReference type="GeneID" id="108629139"/>
<dbReference type="Gene3D" id="2.30.42.10">
    <property type="match status" value="1"/>
</dbReference>
<dbReference type="RefSeq" id="XP_017887069.2">
    <property type="nucleotide sequence ID" value="XM_018031580.2"/>
</dbReference>
<keyword evidence="3" id="KW-1185">Reference proteome</keyword>
<feature type="region of interest" description="Disordered" evidence="1">
    <location>
        <begin position="804"/>
        <end position="825"/>
    </location>
</feature>
<dbReference type="PROSITE" id="PS50106">
    <property type="entry name" value="PDZ"/>
    <property type="match status" value="1"/>
</dbReference>
<feature type="compositionally biased region" description="Basic and acidic residues" evidence="1">
    <location>
        <begin position="246"/>
        <end position="259"/>
    </location>
</feature>
<evidence type="ECO:0000256" key="1">
    <source>
        <dbReference type="SAM" id="MobiDB-lite"/>
    </source>
</evidence>
<organism evidence="3 4">
    <name type="scientific">Ceratina calcarata</name>
    <dbReference type="NCBI Taxonomy" id="156304"/>
    <lineage>
        <taxon>Eukaryota</taxon>
        <taxon>Metazoa</taxon>
        <taxon>Ecdysozoa</taxon>
        <taxon>Arthropoda</taxon>
        <taxon>Hexapoda</taxon>
        <taxon>Insecta</taxon>
        <taxon>Pterygota</taxon>
        <taxon>Neoptera</taxon>
        <taxon>Endopterygota</taxon>
        <taxon>Hymenoptera</taxon>
        <taxon>Apocrita</taxon>
        <taxon>Aculeata</taxon>
        <taxon>Apoidea</taxon>
        <taxon>Anthophila</taxon>
        <taxon>Apidae</taxon>
        <taxon>Ceratina</taxon>
        <taxon>Zadontomerus</taxon>
    </lineage>
</organism>
<feature type="non-terminal residue" evidence="4">
    <location>
        <position position="1"/>
    </location>
</feature>
<feature type="region of interest" description="Disordered" evidence="1">
    <location>
        <begin position="643"/>
        <end position="761"/>
    </location>
</feature>
<feature type="compositionally biased region" description="Low complexity" evidence="1">
    <location>
        <begin position="674"/>
        <end position="685"/>
    </location>
</feature>
<reference evidence="4" key="1">
    <citation type="submission" date="2025-08" db="UniProtKB">
        <authorList>
            <consortium name="RefSeq"/>
        </authorList>
    </citation>
    <scope>IDENTIFICATION</scope>
    <source>
        <tissue evidence="4">Whole body</tissue>
    </source>
</reference>
<feature type="compositionally biased region" description="Polar residues" evidence="1">
    <location>
        <begin position="718"/>
        <end position="728"/>
    </location>
</feature>
<feature type="compositionally biased region" description="Basic and acidic residues" evidence="1">
    <location>
        <begin position="811"/>
        <end position="822"/>
    </location>
</feature>
<feature type="region of interest" description="Disordered" evidence="1">
    <location>
        <begin position="1"/>
        <end position="67"/>
    </location>
</feature>
<evidence type="ECO:0000313" key="3">
    <source>
        <dbReference type="Proteomes" id="UP000694925"/>
    </source>
</evidence>
<dbReference type="InterPro" id="IPR036034">
    <property type="entry name" value="PDZ_sf"/>
</dbReference>
<feature type="compositionally biased region" description="Basic and acidic residues" evidence="1">
    <location>
        <begin position="122"/>
        <end position="150"/>
    </location>
</feature>
<evidence type="ECO:0000313" key="4">
    <source>
        <dbReference type="RefSeq" id="XP_017887069.2"/>
    </source>
</evidence>
<accession>A0AAJ7NC29</accession>
<dbReference type="Proteomes" id="UP000694925">
    <property type="component" value="Unplaced"/>
</dbReference>
<feature type="domain" description="PDZ" evidence="2">
    <location>
        <begin position="864"/>
        <end position="921"/>
    </location>
</feature>
<feature type="region of interest" description="Disordered" evidence="1">
    <location>
        <begin position="455"/>
        <end position="489"/>
    </location>
</feature>
<dbReference type="AlphaFoldDB" id="A0AAJ7NC29"/>
<protein>
    <submittedName>
        <fullName evidence="4">Probable serine/threonine-protein kinase kinX</fullName>
    </submittedName>
</protein>
<sequence>ITELSMDKQESDDDDDDDDEEEHWKDASPITPTCSPTKHPPKPPPEAKRSKVEIDIRDFQPTSPLEEKDVIIIDSDVTPPSKKLAMKYNREISGVEKVAPKVKLKEETEEVLKKVVEAPVEKRREDAGKRILRRMDSEERMSKDEMAEKGARKKIFKKKDQDRRSSRRKDEEVETDDRKSIREEEFLTKQSPLGYSSLAPSIEPEAIAQPSETVKQQRIARPSSLVEPQKATSQSEEFLRPKKKDRSSDEMKEQKKVESLRTPLSESEKRVPMTVTPDKPSIAEVKSVTSPEVEAPSTKRRSSMRKKPGVFSRESSRESLLDDTKKEVRIQENVEEIFFEDTSEQITGIIPEIQLVKARIITAEEAAAHRIEEPVRVEVHSPPEVISLSDSIRVKSGRVPSPETVSMSHLQLVSLGKSTSENTLIDTEEKTKDESKISQRNIKAEILLDLSKVTDDDDDEEVADEQRQEKKLTRTGSDGSKRFKGHKLKERDGFMIGSLAKPDQPELTVLLESAAVERRRKEVDEDRDSLLDYGIEKIIRRPREPDADSARLEADQEAPLPPRRPETFYYGEERLGEETQPERKSKDYERTPWQRPTLLDESVLFKPEEDSSLISKEHSLEYQSQTLESQLLSASLESLLKSAPDSWSQQYDRPEPERSFKETQYSPKEKLDAETQTEQETKSTQCSPEQSVSPSEISKESPIHLARKYYQSPRREVQTQTQGESKSVQCCLDELGSLSRTPDFEESFDSPSRSEKESKSVQCVPTDISFVAKPADGSDKCVRSPRREVEVQTYQESKAVQCSDDELLEEAGQRPERSKEAENPASPCKLPTLVFVEERVDMTVTQRDPEGNVSWSKHWGPERLVEIYREPKTSLGLSIVGGKVDLHNGSSSKSQNISGIFIKNVLPNSPAGRTGELKVRNMNFIETSKHRSRSLCLYINTRKTET</sequence>
<keyword evidence="4" id="KW-0808">Transferase</keyword>
<feature type="compositionally biased region" description="Basic and acidic residues" evidence="1">
    <location>
        <begin position="563"/>
        <end position="592"/>
    </location>
</feature>
<feature type="compositionally biased region" description="Basic and acidic residues" evidence="1">
    <location>
        <begin position="158"/>
        <end position="187"/>
    </location>
</feature>
<name>A0AAJ7NC29_9HYME</name>
<gene>
    <name evidence="4" type="primary">LOC108629139</name>
</gene>
<dbReference type="InterPro" id="IPR001478">
    <property type="entry name" value="PDZ"/>
</dbReference>
<proteinExistence type="predicted"/>
<feature type="compositionally biased region" description="Basic and acidic residues" evidence="1">
    <location>
        <begin position="314"/>
        <end position="324"/>
    </location>
</feature>
<dbReference type="KEGG" id="ccal:108629139"/>
<feature type="region of interest" description="Disordered" evidence="1">
    <location>
        <begin position="122"/>
        <end position="324"/>
    </location>
</feature>
<feature type="compositionally biased region" description="Basic and acidic residues" evidence="1">
    <location>
        <begin position="652"/>
        <end position="673"/>
    </location>
</feature>
<feature type="compositionally biased region" description="Polar residues" evidence="1">
    <location>
        <begin position="686"/>
        <end position="696"/>
    </location>
</feature>
<feature type="compositionally biased region" description="Acidic residues" evidence="1">
    <location>
        <begin position="10"/>
        <end position="21"/>
    </location>
</feature>
<dbReference type="SUPFAM" id="SSF50156">
    <property type="entry name" value="PDZ domain-like"/>
    <property type="match status" value="1"/>
</dbReference>
<keyword evidence="4" id="KW-0418">Kinase</keyword>
<evidence type="ECO:0000259" key="2">
    <source>
        <dbReference type="PROSITE" id="PS50106"/>
    </source>
</evidence>
<feature type="region of interest" description="Disordered" evidence="1">
    <location>
        <begin position="534"/>
        <end position="617"/>
    </location>
</feature>
<feature type="compositionally biased region" description="Basic and acidic residues" evidence="1">
    <location>
        <begin position="534"/>
        <end position="554"/>
    </location>
</feature>
<feature type="compositionally biased region" description="Basic and acidic residues" evidence="1">
    <location>
        <begin position="45"/>
        <end position="58"/>
    </location>
</feature>
<feature type="compositionally biased region" description="Basic residues" evidence="1">
    <location>
        <begin position="298"/>
        <end position="308"/>
    </location>
</feature>
<dbReference type="GO" id="GO:0016301">
    <property type="term" value="F:kinase activity"/>
    <property type="evidence" value="ECO:0007669"/>
    <property type="project" value="UniProtKB-KW"/>
</dbReference>